<reference evidence="1 2" key="1">
    <citation type="journal article" date="2024" name="Commun. Biol.">
        <title>Comparative genomic analysis of thermophilic fungi reveals convergent evolutionary adaptations and gene losses.</title>
        <authorList>
            <person name="Steindorff A.S."/>
            <person name="Aguilar-Pontes M.V."/>
            <person name="Robinson A.J."/>
            <person name="Andreopoulos B."/>
            <person name="LaButti K."/>
            <person name="Kuo A."/>
            <person name="Mondo S."/>
            <person name="Riley R."/>
            <person name="Otillar R."/>
            <person name="Haridas S."/>
            <person name="Lipzen A."/>
            <person name="Grimwood J."/>
            <person name="Schmutz J."/>
            <person name="Clum A."/>
            <person name="Reid I.D."/>
            <person name="Moisan M.C."/>
            <person name="Butler G."/>
            <person name="Nguyen T.T.M."/>
            <person name="Dewar K."/>
            <person name="Conant G."/>
            <person name="Drula E."/>
            <person name="Henrissat B."/>
            <person name="Hansel C."/>
            <person name="Singer S."/>
            <person name="Hutchinson M.I."/>
            <person name="de Vries R.P."/>
            <person name="Natvig D.O."/>
            <person name="Powell A.J."/>
            <person name="Tsang A."/>
            <person name="Grigoriev I.V."/>
        </authorList>
    </citation>
    <scope>NUCLEOTIDE SEQUENCE [LARGE SCALE GENOMIC DNA]</scope>
    <source>
        <strain evidence="1 2">ATCC 24622</strain>
    </source>
</reference>
<dbReference type="Proteomes" id="UP001586593">
    <property type="component" value="Unassembled WGS sequence"/>
</dbReference>
<protein>
    <recommendedName>
        <fullName evidence="3">Transposase</fullName>
    </recommendedName>
</protein>
<accession>A0ABR3X3Q3</accession>
<comment type="caution">
    <text evidence="1">The sequence shown here is derived from an EMBL/GenBank/DDBJ whole genome shotgun (WGS) entry which is preliminary data.</text>
</comment>
<sequence>MCMITLGLRRFWRVKRVSGFFLLDKPVSARDSAVVGDFLHLRWSVGDLELRLPPVAPCEGLFDQLELVPQRP</sequence>
<proteinExistence type="predicted"/>
<gene>
    <name evidence="1" type="ORF">VTK73DRAFT_2778</name>
</gene>
<evidence type="ECO:0008006" key="3">
    <source>
        <dbReference type="Google" id="ProtNLM"/>
    </source>
</evidence>
<evidence type="ECO:0000313" key="1">
    <source>
        <dbReference type="EMBL" id="KAL1870259.1"/>
    </source>
</evidence>
<name>A0ABR3X3Q3_9PEZI</name>
<dbReference type="EMBL" id="JAZHXJ010000180">
    <property type="protein sequence ID" value="KAL1870259.1"/>
    <property type="molecule type" value="Genomic_DNA"/>
</dbReference>
<keyword evidence="2" id="KW-1185">Reference proteome</keyword>
<organism evidence="1 2">
    <name type="scientific">Phialemonium thermophilum</name>
    <dbReference type="NCBI Taxonomy" id="223376"/>
    <lineage>
        <taxon>Eukaryota</taxon>
        <taxon>Fungi</taxon>
        <taxon>Dikarya</taxon>
        <taxon>Ascomycota</taxon>
        <taxon>Pezizomycotina</taxon>
        <taxon>Sordariomycetes</taxon>
        <taxon>Sordariomycetidae</taxon>
        <taxon>Cephalothecales</taxon>
        <taxon>Cephalothecaceae</taxon>
        <taxon>Phialemonium</taxon>
    </lineage>
</organism>
<evidence type="ECO:0000313" key="2">
    <source>
        <dbReference type="Proteomes" id="UP001586593"/>
    </source>
</evidence>